<evidence type="ECO:0000256" key="1">
    <source>
        <dbReference type="ARBA" id="ARBA00004123"/>
    </source>
</evidence>
<feature type="compositionally biased region" description="Polar residues" evidence="7">
    <location>
        <begin position="1"/>
        <end position="12"/>
    </location>
</feature>
<feature type="compositionally biased region" description="Low complexity" evidence="7">
    <location>
        <begin position="365"/>
        <end position="383"/>
    </location>
</feature>
<dbReference type="InterPro" id="IPR021627">
    <property type="entry name" value="Mediator_Med27"/>
</dbReference>
<dbReference type="OrthoDB" id="10254221at2759"/>
<dbReference type="Proteomes" id="UP000235023">
    <property type="component" value="Unassembled WGS sequence"/>
</dbReference>
<evidence type="ECO:0000256" key="7">
    <source>
        <dbReference type="SAM" id="MobiDB-lite"/>
    </source>
</evidence>
<feature type="region of interest" description="Disordered" evidence="7">
    <location>
        <begin position="1"/>
        <end position="92"/>
    </location>
</feature>
<evidence type="ECO:0000256" key="3">
    <source>
        <dbReference type="ARBA" id="ARBA00023015"/>
    </source>
</evidence>
<protein>
    <recommendedName>
        <fullName evidence="10">Mediator complex subunit 27-domain-containing protein</fullName>
    </recommendedName>
</protein>
<evidence type="ECO:0008006" key="10">
    <source>
        <dbReference type="Google" id="ProtNLM"/>
    </source>
</evidence>
<dbReference type="EMBL" id="KZ559561">
    <property type="protein sequence ID" value="PLN79404.1"/>
    <property type="molecule type" value="Genomic_DNA"/>
</dbReference>
<comment type="subcellular location">
    <subcellularLocation>
        <location evidence="1">Nucleus</location>
    </subcellularLocation>
</comment>
<evidence type="ECO:0000256" key="6">
    <source>
        <dbReference type="SAM" id="Coils"/>
    </source>
</evidence>
<evidence type="ECO:0000313" key="9">
    <source>
        <dbReference type="Proteomes" id="UP000235023"/>
    </source>
</evidence>
<keyword evidence="4" id="KW-0804">Transcription</keyword>
<evidence type="ECO:0000256" key="5">
    <source>
        <dbReference type="ARBA" id="ARBA00023242"/>
    </source>
</evidence>
<dbReference type="AlphaFoldDB" id="A0A2J5HQ84"/>
<evidence type="ECO:0000256" key="4">
    <source>
        <dbReference type="ARBA" id="ARBA00023163"/>
    </source>
</evidence>
<dbReference type="Pfam" id="PF11571">
    <property type="entry name" value="Med27"/>
    <property type="match status" value="1"/>
</dbReference>
<feature type="coiled-coil region" evidence="6">
    <location>
        <begin position="211"/>
        <end position="240"/>
    </location>
</feature>
<comment type="similarity">
    <text evidence="2">Belongs to the Mediator complex subunit 27 family.</text>
</comment>
<proteinExistence type="inferred from homology"/>
<dbReference type="GO" id="GO:0016592">
    <property type="term" value="C:mediator complex"/>
    <property type="evidence" value="ECO:0007669"/>
    <property type="project" value="InterPro"/>
</dbReference>
<accession>A0A2J5HQ84</accession>
<evidence type="ECO:0000256" key="2">
    <source>
        <dbReference type="ARBA" id="ARBA00008048"/>
    </source>
</evidence>
<feature type="compositionally biased region" description="Low complexity" evidence="7">
    <location>
        <begin position="39"/>
        <end position="52"/>
    </location>
</feature>
<keyword evidence="5" id="KW-0539">Nucleus</keyword>
<sequence>MAGPSNSPNRFPSVSVVVPKMEMPPKQPPTPSQLNGTVPTAAAPPQTQAIPPNSNNHPSAGATAPPNGKATPIPAPPVAPQPGNMSAPADPPLNEAALRESEMQLVSSLAKLQKLETSIHQLRDLLPDRLLDPLLPIVNPKVLKERSLPKSPQALLQQLSQTARAGIAEVNDLGATWRGDEMKAVWDRVEGNIRENGGQLLQPTGMWERDYNVLLEELEAEEKERREQRAREEEDAERSRILAMEGGWKAVVDAFVQRRIPGVKALVSQERTAVEVVLVKAGMSFSVRPADGSDGSGVPDWEVESKSESQPAATKLESAVADYLNACPRRWDLAYLLDLISSYSDVKQRPCVKCGQVMNQSARLPTIRQPQQTPQQTQSDGQTTTIWEAYHPNCN</sequence>
<keyword evidence="3" id="KW-0805">Transcription regulation</keyword>
<name>A0A2J5HQ84_9EURO</name>
<evidence type="ECO:0000313" key="8">
    <source>
        <dbReference type="EMBL" id="PLN79404.1"/>
    </source>
</evidence>
<keyword evidence="9" id="KW-1185">Reference proteome</keyword>
<feature type="region of interest" description="Disordered" evidence="7">
    <location>
        <begin position="364"/>
        <end position="383"/>
    </location>
</feature>
<reference evidence="9" key="1">
    <citation type="submission" date="2017-12" db="EMBL/GenBank/DDBJ databases">
        <authorList>
            <consortium name="DOE Joint Genome Institute"/>
            <person name="Mondo S.J."/>
            <person name="Kjaerbolling I."/>
            <person name="Vesth T.C."/>
            <person name="Frisvad J.C."/>
            <person name="Nybo J.L."/>
            <person name="Theobald S."/>
            <person name="Kuo A."/>
            <person name="Bowyer P."/>
            <person name="Matsuda Y."/>
            <person name="Lyhne E.K."/>
            <person name="Kogle M.E."/>
            <person name="Clum A."/>
            <person name="Lipzen A."/>
            <person name="Salamov A."/>
            <person name="Ngan C.Y."/>
            <person name="Daum C."/>
            <person name="Chiniquy J."/>
            <person name="Barry K."/>
            <person name="LaButti K."/>
            <person name="Haridas S."/>
            <person name="Simmons B.A."/>
            <person name="Magnuson J.K."/>
            <person name="Mortensen U.H."/>
            <person name="Larsen T.O."/>
            <person name="Grigoriev I.V."/>
            <person name="Baker S.E."/>
            <person name="Andersen M.R."/>
            <person name="Nordberg H.P."/>
            <person name="Cantor M.N."/>
            <person name="Hua S.X."/>
        </authorList>
    </citation>
    <scope>NUCLEOTIDE SEQUENCE [LARGE SCALE GENOMIC DNA]</scope>
    <source>
        <strain evidence="9">IBT 19404</strain>
    </source>
</reference>
<keyword evidence="6" id="KW-0175">Coiled coil</keyword>
<feature type="region of interest" description="Disordered" evidence="7">
    <location>
        <begin position="290"/>
        <end position="310"/>
    </location>
</feature>
<organism evidence="8 9">
    <name type="scientific">Aspergillus taichungensis</name>
    <dbReference type="NCBI Taxonomy" id="482145"/>
    <lineage>
        <taxon>Eukaryota</taxon>
        <taxon>Fungi</taxon>
        <taxon>Dikarya</taxon>
        <taxon>Ascomycota</taxon>
        <taxon>Pezizomycotina</taxon>
        <taxon>Eurotiomycetes</taxon>
        <taxon>Eurotiomycetidae</taxon>
        <taxon>Eurotiales</taxon>
        <taxon>Aspergillaceae</taxon>
        <taxon>Aspergillus</taxon>
        <taxon>Aspergillus subgen. Circumdati</taxon>
    </lineage>
</organism>
<gene>
    <name evidence="8" type="ORF">BDW42DRAFT_128290</name>
</gene>